<protein>
    <submittedName>
        <fullName evidence="2">Uncharacterized protein</fullName>
    </submittedName>
</protein>
<dbReference type="Gramene" id="KJB45112">
    <property type="protein sequence ID" value="KJB45112"/>
    <property type="gene ID" value="B456_007G290100"/>
</dbReference>
<keyword evidence="1" id="KW-1133">Transmembrane helix</keyword>
<organism evidence="2 3">
    <name type="scientific">Gossypium raimondii</name>
    <name type="common">Peruvian cotton</name>
    <name type="synonym">Gossypium klotzschianum subsp. raimondii</name>
    <dbReference type="NCBI Taxonomy" id="29730"/>
    <lineage>
        <taxon>Eukaryota</taxon>
        <taxon>Viridiplantae</taxon>
        <taxon>Streptophyta</taxon>
        <taxon>Embryophyta</taxon>
        <taxon>Tracheophyta</taxon>
        <taxon>Spermatophyta</taxon>
        <taxon>Magnoliopsida</taxon>
        <taxon>eudicotyledons</taxon>
        <taxon>Gunneridae</taxon>
        <taxon>Pentapetalae</taxon>
        <taxon>rosids</taxon>
        <taxon>malvids</taxon>
        <taxon>Malvales</taxon>
        <taxon>Malvaceae</taxon>
        <taxon>Malvoideae</taxon>
        <taxon>Gossypium</taxon>
    </lineage>
</organism>
<dbReference type="EMBL" id="CM001746">
    <property type="protein sequence ID" value="KJB45112.1"/>
    <property type="molecule type" value="Genomic_DNA"/>
</dbReference>
<keyword evidence="1" id="KW-0472">Membrane</keyword>
<proteinExistence type="predicted"/>
<dbReference type="Proteomes" id="UP000032304">
    <property type="component" value="Chromosome 7"/>
</dbReference>
<gene>
    <name evidence="2" type="ORF">B456_007G290100</name>
</gene>
<evidence type="ECO:0000256" key="1">
    <source>
        <dbReference type="SAM" id="Phobius"/>
    </source>
</evidence>
<keyword evidence="3" id="KW-1185">Reference proteome</keyword>
<keyword evidence="1" id="KW-0812">Transmembrane</keyword>
<feature type="transmembrane region" description="Helical" evidence="1">
    <location>
        <begin position="35"/>
        <end position="55"/>
    </location>
</feature>
<evidence type="ECO:0000313" key="3">
    <source>
        <dbReference type="Proteomes" id="UP000032304"/>
    </source>
</evidence>
<evidence type="ECO:0000313" key="2">
    <source>
        <dbReference type="EMBL" id="KJB45112.1"/>
    </source>
</evidence>
<sequence length="115" mass="13018">MLDLSDNGFLRPGYLICDTIQVSRGFTCWTVVKPVPWISFLLTSFTIAFLEITLFKGIIGKPEGMLIVVVRNSLWQQHAADMQIKVAIVASVTNRMAKTTTSRTSKLIIVRQWHH</sequence>
<dbReference type="AlphaFoldDB" id="A0A0D2PGE8"/>
<reference evidence="2 3" key="1">
    <citation type="journal article" date="2012" name="Nature">
        <title>Repeated polyploidization of Gossypium genomes and the evolution of spinnable cotton fibres.</title>
        <authorList>
            <person name="Paterson A.H."/>
            <person name="Wendel J.F."/>
            <person name="Gundlach H."/>
            <person name="Guo H."/>
            <person name="Jenkins J."/>
            <person name="Jin D."/>
            <person name="Llewellyn D."/>
            <person name="Showmaker K.C."/>
            <person name="Shu S."/>
            <person name="Udall J."/>
            <person name="Yoo M.J."/>
            <person name="Byers R."/>
            <person name="Chen W."/>
            <person name="Doron-Faigenboim A."/>
            <person name="Duke M.V."/>
            <person name="Gong L."/>
            <person name="Grimwood J."/>
            <person name="Grover C."/>
            <person name="Grupp K."/>
            <person name="Hu G."/>
            <person name="Lee T.H."/>
            <person name="Li J."/>
            <person name="Lin L."/>
            <person name="Liu T."/>
            <person name="Marler B.S."/>
            <person name="Page J.T."/>
            <person name="Roberts A.W."/>
            <person name="Romanel E."/>
            <person name="Sanders W.S."/>
            <person name="Szadkowski E."/>
            <person name="Tan X."/>
            <person name="Tang H."/>
            <person name="Xu C."/>
            <person name="Wang J."/>
            <person name="Wang Z."/>
            <person name="Zhang D."/>
            <person name="Zhang L."/>
            <person name="Ashrafi H."/>
            <person name="Bedon F."/>
            <person name="Bowers J.E."/>
            <person name="Brubaker C.L."/>
            <person name="Chee P.W."/>
            <person name="Das S."/>
            <person name="Gingle A.R."/>
            <person name="Haigler C.H."/>
            <person name="Harker D."/>
            <person name="Hoffmann L.V."/>
            <person name="Hovav R."/>
            <person name="Jones D.C."/>
            <person name="Lemke C."/>
            <person name="Mansoor S."/>
            <person name="ur Rahman M."/>
            <person name="Rainville L.N."/>
            <person name="Rambani A."/>
            <person name="Reddy U.K."/>
            <person name="Rong J.K."/>
            <person name="Saranga Y."/>
            <person name="Scheffler B.E."/>
            <person name="Scheffler J.A."/>
            <person name="Stelly D.M."/>
            <person name="Triplett B.A."/>
            <person name="Van Deynze A."/>
            <person name="Vaslin M.F."/>
            <person name="Waghmare V.N."/>
            <person name="Walford S.A."/>
            <person name="Wright R.J."/>
            <person name="Zaki E.A."/>
            <person name="Zhang T."/>
            <person name="Dennis E.S."/>
            <person name="Mayer K.F."/>
            <person name="Peterson D.G."/>
            <person name="Rokhsar D.S."/>
            <person name="Wang X."/>
            <person name="Schmutz J."/>
        </authorList>
    </citation>
    <scope>NUCLEOTIDE SEQUENCE [LARGE SCALE GENOMIC DNA]</scope>
</reference>
<name>A0A0D2PGE8_GOSRA</name>
<accession>A0A0D2PGE8</accession>